<gene>
    <name evidence="3" type="ORF">DPCES_4259</name>
</gene>
<dbReference type="AlphaFoldDB" id="A0A098B6Y4"/>
<feature type="compositionally biased region" description="Gly residues" evidence="2">
    <location>
        <begin position="396"/>
        <end position="406"/>
    </location>
</feature>
<sequence>MAKTNWQYGEIVTEEDFSQLGQEVNEATAGLAVLEEQLGEAEQSSKAYTDQQIQLVTATGIPKLVTYSYVLAADQQGQTDFEIPLETFVKETDTVTVAQNSTVLSTERYSVVDPKIVRLVEGVNIGTEIFIQVWKNVPIGPDGAISAAVLANDTVTVSKMADEMKKDVPGGVAGYDAFAVHLADKVQHIGYATASGTNTYMVSITGITALTEGLSVKTKFTNANTGASTININGLGAKSITKGNGSALSSGNIKAGQIVHLVYTGSNFQLLGEGGEYGDVAPDKVLVGTTFGTEEGLKTGTMPNRNTGDYVCNSSSVSGTTLKLNMPASAYYGIDSNITITDADYVPNNIAYGVNLFGKVGTAIISGSASWSNPGTYTWTPPAGVTKVTVNITSATGGGGGGGGGQSSSPSMANGESGSAGSGGSVTSFGSYASLPATGVGQGGAGGYWQSGTGRGGAGGTGYNTGNSNNTYGGNSGGAIGGGKGGHGSWVGSMCWGTNYPGGGGGGGHYPPNTLNQQFTINPGQPITIIIGVGGNGGAGGKAGGGITDTTSKVYGKGAAGEAGEKGTNGAISITW</sequence>
<dbReference type="RefSeq" id="WP_243131280.1">
    <property type="nucleotide sequence ID" value="NZ_LK996017.1"/>
</dbReference>
<name>A0A098B6Y4_DESHA</name>
<evidence type="ECO:0000313" key="3">
    <source>
        <dbReference type="EMBL" id="CDX04145.1"/>
    </source>
</evidence>
<accession>A0A098B6Y4</accession>
<dbReference type="PATRIC" id="fig|49338.4.peg.4587"/>
<reference evidence="3" key="1">
    <citation type="submission" date="2014-07" db="EMBL/GenBank/DDBJ databases">
        <authorList>
            <person name="Hornung V.Bastian."/>
        </authorList>
    </citation>
    <scope>NUCLEOTIDE SEQUENCE</scope>
    <source>
        <strain evidence="3">PCE-S</strain>
    </source>
</reference>
<evidence type="ECO:0000256" key="2">
    <source>
        <dbReference type="SAM" id="MobiDB-lite"/>
    </source>
</evidence>
<protein>
    <submittedName>
        <fullName evidence="3">Uncharacterized protein</fullName>
    </submittedName>
</protein>
<feature type="coiled-coil region" evidence="1">
    <location>
        <begin position="24"/>
        <end position="51"/>
    </location>
</feature>
<organism evidence="3">
    <name type="scientific">Desulfitobacterium hafniense</name>
    <name type="common">Desulfitobacterium frappieri</name>
    <dbReference type="NCBI Taxonomy" id="49338"/>
    <lineage>
        <taxon>Bacteria</taxon>
        <taxon>Bacillati</taxon>
        <taxon>Bacillota</taxon>
        <taxon>Clostridia</taxon>
        <taxon>Eubacteriales</taxon>
        <taxon>Desulfitobacteriaceae</taxon>
        <taxon>Desulfitobacterium</taxon>
    </lineage>
</organism>
<feature type="region of interest" description="Disordered" evidence="2">
    <location>
        <begin position="394"/>
        <end position="423"/>
    </location>
</feature>
<dbReference type="EMBL" id="LK996017">
    <property type="protein sequence ID" value="CDX04145.1"/>
    <property type="molecule type" value="Genomic_DNA"/>
</dbReference>
<evidence type="ECO:0000256" key="1">
    <source>
        <dbReference type="SAM" id="Coils"/>
    </source>
</evidence>
<proteinExistence type="predicted"/>
<keyword evidence="1" id="KW-0175">Coiled coil</keyword>